<evidence type="ECO:0000313" key="1">
    <source>
        <dbReference type="EMBL" id="KAK2095301.1"/>
    </source>
</evidence>
<proteinExistence type="predicted"/>
<organism evidence="1 2">
    <name type="scientific">Saguinus oedipus</name>
    <name type="common">Cotton-top tamarin</name>
    <name type="synonym">Oedipomidas oedipus</name>
    <dbReference type="NCBI Taxonomy" id="9490"/>
    <lineage>
        <taxon>Eukaryota</taxon>
        <taxon>Metazoa</taxon>
        <taxon>Chordata</taxon>
        <taxon>Craniata</taxon>
        <taxon>Vertebrata</taxon>
        <taxon>Euteleostomi</taxon>
        <taxon>Mammalia</taxon>
        <taxon>Eutheria</taxon>
        <taxon>Euarchontoglires</taxon>
        <taxon>Primates</taxon>
        <taxon>Haplorrhini</taxon>
        <taxon>Platyrrhini</taxon>
        <taxon>Cebidae</taxon>
        <taxon>Callitrichinae</taxon>
        <taxon>Saguinus</taxon>
    </lineage>
</organism>
<dbReference type="Proteomes" id="UP001266305">
    <property type="component" value="Unassembled WGS sequence"/>
</dbReference>
<reference evidence="1 2" key="1">
    <citation type="submission" date="2023-05" db="EMBL/GenBank/DDBJ databases">
        <title>B98-5 Cell Line De Novo Hybrid Assembly: An Optical Mapping Approach.</title>
        <authorList>
            <person name="Kananen K."/>
            <person name="Auerbach J.A."/>
            <person name="Kautto E."/>
            <person name="Blachly J.S."/>
        </authorList>
    </citation>
    <scope>NUCLEOTIDE SEQUENCE [LARGE SCALE GENOMIC DNA]</scope>
    <source>
        <strain evidence="1">B95-8</strain>
        <tissue evidence="1">Cell line</tissue>
    </source>
</reference>
<name>A0ABQ9UEE2_SAGOE</name>
<comment type="caution">
    <text evidence="1">The sequence shown here is derived from an EMBL/GenBank/DDBJ whole genome shotgun (WGS) entry which is preliminary data.</text>
</comment>
<gene>
    <name evidence="1" type="ORF">P7K49_026717</name>
</gene>
<keyword evidence="2" id="KW-1185">Reference proteome</keyword>
<protein>
    <submittedName>
        <fullName evidence="1">Uncharacterized protein</fullName>
    </submittedName>
</protein>
<accession>A0ABQ9UEE2</accession>
<sequence>MYLGFGLWCLKNVLDEGSYGFSSSFLHHGKVDNARPSTQAQHDRKGVYTFTSACLIQAPPVTSQNNSPLKTLLRNQSSLITDTELRGPSTVSPVTFSRKEKLRSILETVLSNDIIVKNEQSCSGVVKLGTRKPFMVSPFDQLPFGSHVEAKDVDEHGLQMPL</sequence>
<evidence type="ECO:0000313" key="2">
    <source>
        <dbReference type="Proteomes" id="UP001266305"/>
    </source>
</evidence>
<dbReference type="EMBL" id="JASSZA010000013">
    <property type="protein sequence ID" value="KAK2095301.1"/>
    <property type="molecule type" value="Genomic_DNA"/>
</dbReference>